<evidence type="ECO:0000256" key="16">
    <source>
        <dbReference type="RuleBase" id="RU361168"/>
    </source>
</evidence>
<evidence type="ECO:0000256" key="13">
    <source>
        <dbReference type="ARBA" id="ARBA00023180"/>
    </source>
</evidence>
<dbReference type="PROSITE" id="PS50294">
    <property type="entry name" value="WD_REPEATS_REGION"/>
    <property type="match status" value="1"/>
</dbReference>
<feature type="compositionally biased region" description="Low complexity" evidence="17">
    <location>
        <begin position="18"/>
        <end position="27"/>
    </location>
</feature>
<comment type="caution">
    <text evidence="19">The sequence shown here is derived from an EMBL/GenBank/DDBJ whole genome shotgun (WGS) entry which is preliminary data.</text>
</comment>
<evidence type="ECO:0000256" key="2">
    <source>
        <dbReference type="ARBA" id="ARBA00003969"/>
    </source>
</evidence>
<feature type="compositionally biased region" description="Polar residues" evidence="17">
    <location>
        <begin position="601"/>
        <end position="636"/>
    </location>
</feature>
<evidence type="ECO:0000256" key="5">
    <source>
        <dbReference type="ARBA" id="ARBA00012755"/>
    </source>
</evidence>
<evidence type="ECO:0000256" key="6">
    <source>
        <dbReference type="ARBA" id="ARBA00022525"/>
    </source>
</evidence>
<dbReference type="EMBL" id="MVBO01000104">
    <property type="protein sequence ID" value="OZJ03101.1"/>
    <property type="molecule type" value="Genomic_DNA"/>
</dbReference>
<dbReference type="InterPro" id="IPR019775">
    <property type="entry name" value="WD40_repeat_CS"/>
</dbReference>
<comment type="subcellular location">
    <subcellularLocation>
        <location evidence="3">Secreted</location>
    </subcellularLocation>
</comment>
<dbReference type="SMART" id="SM00320">
    <property type="entry name" value="WD40"/>
    <property type="match status" value="5"/>
</dbReference>
<feature type="domain" description="Ricin B lectin" evidence="18">
    <location>
        <begin position="1518"/>
        <end position="1631"/>
    </location>
</feature>
<evidence type="ECO:0000256" key="3">
    <source>
        <dbReference type="ARBA" id="ARBA00004613"/>
    </source>
</evidence>
<dbReference type="PANTHER" id="PTHR11452">
    <property type="entry name" value="ALPHA-GALACTOSIDASE/ALPHA-N-ACETYLGALACTOSAMINIDASE"/>
    <property type="match status" value="1"/>
</dbReference>
<keyword evidence="7 15" id="KW-0853">WD repeat</keyword>
<dbReference type="InterPro" id="IPR017853">
    <property type="entry name" value="GH"/>
</dbReference>
<feature type="compositionally biased region" description="Polar residues" evidence="17">
    <location>
        <begin position="1"/>
        <end position="17"/>
    </location>
</feature>
<dbReference type="PROSITE" id="PS50896">
    <property type="entry name" value="LISH"/>
    <property type="match status" value="1"/>
</dbReference>
<dbReference type="PROSITE" id="PS50082">
    <property type="entry name" value="WD_REPEATS_2"/>
    <property type="match status" value="2"/>
</dbReference>
<dbReference type="PROSITE" id="PS00678">
    <property type="entry name" value="WD_REPEATS_1"/>
    <property type="match status" value="1"/>
</dbReference>
<dbReference type="SMART" id="SM00667">
    <property type="entry name" value="LisH"/>
    <property type="match status" value="1"/>
</dbReference>
<dbReference type="Gene3D" id="2.80.10.50">
    <property type="match status" value="1"/>
</dbReference>
<dbReference type="SUPFAM" id="SSF50370">
    <property type="entry name" value="Ricin B-like lectins"/>
    <property type="match status" value="1"/>
</dbReference>
<dbReference type="PRINTS" id="PR00740">
    <property type="entry name" value="GLHYDRLASE27"/>
</dbReference>
<keyword evidence="13" id="KW-0325">Glycoprotein</keyword>
<feature type="region of interest" description="Disordered" evidence="17">
    <location>
        <begin position="1"/>
        <end position="40"/>
    </location>
</feature>
<gene>
    <name evidence="19" type="ORF">BZG36_03367</name>
</gene>
<evidence type="ECO:0000256" key="7">
    <source>
        <dbReference type="ARBA" id="ARBA00022574"/>
    </source>
</evidence>
<evidence type="ECO:0000256" key="12">
    <source>
        <dbReference type="ARBA" id="ARBA00023157"/>
    </source>
</evidence>
<dbReference type="GO" id="GO:0004557">
    <property type="term" value="F:alpha-galactosidase activity"/>
    <property type="evidence" value="ECO:0007669"/>
    <property type="project" value="UniProtKB-EC"/>
</dbReference>
<dbReference type="Pfam" id="PF08513">
    <property type="entry name" value="LisH"/>
    <property type="match status" value="1"/>
</dbReference>
<dbReference type="InterPro" id="IPR013780">
    <property type="entry name" value="Glyco_hydro_b"/>
</dbReference>
<feature type="region of interest" description="Disordered" evidence="17">
    <location>
        <begin position="176"/>
        <end position="258"/>
    </location>
</feature>
<dbReference type="InterPro" id="IPR015943">
    <property type="entry name" value="WD40/YVTN_repeat-like_dom_sf"/>
</dbReference>
<feature type="compositionally biased region" description="Low complexity" evidence="17">
    <location>
        <begin position="697"/>
        <end position="710"/>
    </location>
</feature>
<dbReference type="CDD" id="cd14792">
    <property type="entry name" value="GH27"/>
    <property type="match status" value="1"/>
</dbReference>
<dbReference type="PROSITE" id="PS50231">
    <property type="entry name" value="RICIN_B_LECTIN"/>
    <property type="match status" value="1"/>
</dbReference>
<feature type="compositionally biased region" description="Low complexity" evidence="17">
    <location>
        <begin position="441"/>
        <end position="464"/>
    </location>
</feature>
<protein>
    <recommendedName>
        <fullName evidence="5 16">Alpha-galactosidase</fullName>
        <ecNumber evidence="5 16">3.2.1.22</ecNumber>
    </recommendedName>
    <alternativeName>
        <fullName evidence="16">Melibiase</fullName>
    </alternativeName>
</protein>
<keyword evidence="12 16" id="KW-1015">Disulfide bond</keyword>
<dbReference type="Pfam" id="PF00652">
    <property type="entry name" value="Ricin_B_lectin"/>
    <property type="match status" value="1"/>
</dbReference>
<feature type="compositionally biased region" description="Low complexity" evidence="17">
    <location>
        <begin position="232"/>
        <end position="258"/>
    </location>
</feature>
<reference evidence="19 20" key="1">
    <citation type="journal article" date="2017" name="Mycologia">
        <title>Bifiguratus adelaidae, gen. et sp. nov., a new member of Mucoromycotina in endophytic and soil-dwelling habitats.</title>
        <authorList>
            <person name="Torres-Cruz T.J."/>
            <person name="Billingsley Tobias T.L."/>
            <person name="Almatruk M."/>
            <person name="Hesse C."/>
            <person name="Kuske C.R."/>
            <person name="Desiro A."/>
            <person name="Benucci G.M."/>
            <person name="Bonito G."/>
            <person name="Stajich J.E."/>
            <person name="Dunlap C."/>
            <person name="Arnold A.E."/>
            <person name="Porras-Alfaro A."/>
        </authorList>
    </citation>
    <scope>NUCLEOTIDE SEQUENCE [LARGE SCALE GENOMIC DNA]</scope>
    <source>
        <strain evidence="19 20">AZ0501</strain>
    </source>
</reference>
<comment type="function">
    <text evidence="2">Hydrolyzes a variety of simple alpha-D-galactoside as well as more complex molecules such as oligosaccharides and polysaccharides.</text>
</comment>
<evidence type="ECO:0000256" key="4">
    <source>
        <dbReference type="ARBA" id="ARBA00009743"/>
    </source>
</evidence>
<feature type="compositionally biased region" description="Low complexity" evidence="17">
    <location>
        <begin position="176"/>
        <end position="192"/>
    </location>
</feature>
<dbReference type="InterPro" id="IPR000772">
    <property type="entry name" value="Ricin_B_lectin"/>
</dbReference>
<evidence type="ECO:0000256" key="8">
    <source>
        <dbReference type="ARBA" id="ARBA00022729"/>
    </source>
</evidence>
<keyword evidence="20" id="KW-1185">Reference proteome</keyword>
<keyword evidence="9" id="KW-0430">Lectin</keyword>
<dbReference type="Proteomes" id="UP000242875">
    <property type="component" value="Unassembled WGS sequence"/>
</dbReference>
<evidence type="ECO:0000256" key="11">
    <source>
        <dbReference type="ARBA" id="ARBA00022801"/>
    </source>
</evidence>
<keyword evidence="10" id="KW-0677">Repeat</keyword>
<dbReference type="SUPFAM" id="SSF51445">
    <property type="entry name" value="(Trans)glycosidases"/>
    <property type="match status" value="1"/>
</dbReference>
<dbReference type="Gene3D" id="2.130.10.10">
    <property type="entry name" value="YVTN repeat-like/Quinoprotein amine dehydrogenase"/>
    <property type="match status" value="2"/>
</dbReference>
<keyword evidence="14 16" id="KW-0326">Glycosidase</keyword>
<dbReference type="SUPFAM" id="SSF50978">
    <property type="entry name" value="WD40 repeat-like"/>
    <property type="match status" value="1"/>
</dbReference>
<feature type="compositionally biased region" description="Low complexity" evidence="17">
    <location>
        <begin position="370"/>
        <end position="415"/>
    </location>
</feature>
<dbReference type="FunFam" id="3.20.20.70:FF:000177">
    <property type="entry name" value="Alpha-galactosidase"/>
    <property type="match status" value="1"/>
</dbReference>
<dbReference type="Pfam" id="PF17801">
    <property type="entry name" value="Melibiase_C"/>
    <property type="match status" value="1"/>
</dbReference>
<feature type="compositionally biased region" description="Polar residues" evidence="17">
    <location>
        <begin position="711"/>
        <end position="724"/>
    </location>
</feature>
<evidence type="ECO:0000256" key="9">
    <source>
        <dbReference type="ARBA" id="ARBA00022734"/>
    </source>
</evidence>
<dbReference type="PANTHER" id="PTHR11452:SF91">
    <property type="entry name" value="ALPHA-GALACTOSIDASE A-RELATED"/>
    <property type="match status" value="1"/>
</dbReference>
<dbReference type="GO" id="GO:0005576">
    <property type="term" value="C:extracellular region"/>
    <property type="evidence" value="ECO:0007669"/>
    <property type="project" value="UniProtKB-SubCell"/>
</dbReference>
<proteinExistence type="inferred from homology"/>
<keyword evidence="6" id="KW-0964">Secreted</keyword>
<dbReference type="InterPro" id="IPR006594">
    <property type="entry name" value="LisH"/>
</dbReference>
<evidence type="ECO:0000313" key="19">
    <source>
        <dbReference type="EMBL" id="OZJ03101.1"/>
    </source>
</evidence>
<dbReference type="InterPro" id="IPR013785">
    <property type="entry name" value="Aldolase_TIM"/>
</dbReference>
<dbReference type="InterPro" id="IPR035992">
    <property type="entry name" value="Ricin_B-like_lectins"/>
</dbReference>
<keyword evidence="8" id="KW-0732">Signal</keyword>
<feature type="region of interest" description="Disordered" evidence="17">
    <location>
        <begin position="370"/>
        <end position="464"/>
    </location>
</feature>
<comment type="similarity">
    <text evidence="4 16">Belongs to the glycosyl hydrolase 27 family.</text>
</comment>
<dbReference type="SUPFAM" id="SSF51011">
    <property type="entry name" value="Glycosyl hydrolase domain"/>
    <property type="match status" value="1"/>
</dbReference>
<dbReference type="Gene3D" id="3.20.20.70">
    <property type="entry name" value="Aldolase class I"/>
    <property type="match status" value="1"/>
</dbReference>
<feature type="compositionally biased region" description="Polar residues" evidence="17">
    <location>
        <begin position="667"/>
        <end position="686"/>
    </location>
</feature>
<sequence length="1632" mass="176172">MSSMAQVQKRTWESPSFSQTQLLQSQQHGNSTTGNASNQSATQASALDMLHVYIHDYCIKRNFHQAAKAFAMEAQLPQDAPTPIEAPEGFLYEWWSIFWDLFEARQGMGGSMEAKMFEDALAMRNNRERQMQQMRMAQLVSMQQNAQKGGLQPTKPGMMMGQAGQAANMMMQQSNIPNQQQTQQPPQVPMGQHPGGVAPSPSMSPAQLKRSGSIGAQQPPPASNAVPQMDTPQLMSQQMTAQQQQTPMPQGGQPGGPMMTPQHPGQMPPNMQGMPTQQLQLQMAMQACGLAGKAPQSLTQEEKASILPCRVRQQFMAQHMMQMRGPQQQPGQPMQPGMLPAGPGIQGSNQMMLANMPMVNMNGLSVQQKVQQIQMQKQQQMAQAARNAMSPPNSNPNAMTPNANGANNNPNSAMGSPPPGKRQRNNSVGSFSPVTSNNQIPGAQQGQGTQAGPAGQPGQMPAAPTANALKQPQMMVDGSFGAFPNGTMPNLTPHQMQAFQRQNLIRNQQQMMMRQQGMMGPGGPMPPPMGMANAHGQPMMPANMPQDPQQYSRWMNQMNQQKLFRLQQQQQQQLQMGQMAGRPPAGMAGKAGEANAPGDKGQNQVAQSPSNNIKVLPVNSPQATQQQGNPQGNPASSPAPGPQPRQTPQQAKAQAKNKGASSPRKGASTTPATKNLSSLNPTNSEAESPKPVLASSATDTPVTHATPTTDSSPQAASHAQNPGAVTSLPVDGNNMDLGDGSVNGSITNGVNASSMGDLQLDELEKLMMGDGADFSEMFAGGDEDMTNLMNDAGALIGTDGIDLDAFGSNNFLASLGAGVIGDSQMSVPMNDLPLQPIAVLSEHDQKVNAVWFNVDGSLLASGGQDKKVVIWDVNEKAKHQRNFLATASYDKTMRIWDVGSAISSGASTVTCKHQLTCRAPVMAVDFQPGENSDKCCSLDAEGEVKVWNVNTGANEKTVKISSNTRSSFTPNPLRFHPRSKTLVACALSSTLTIFDINACKHNGLVSEIPSTKTLPTSHNKYISSIDWSLDGSYLVTQSEDLICVWETTHWRLIATQSSSSKIASCSFIAGSVPRIAYGEYQNINVWQFGSMGGAAPPKQALDAQNAMVIALATHTKSDGSGQIILASGSSNKDSNVKLWSVPLPPMGFNPWARFECNVNQTLFTDTIDAMASRGLVKAGYEYFNIDDCWPIHERAANGSLQWNPALFPAGLIWLGQYIKDHGMKFGIYSDAGNLTCGGYPGSLGHEELDAQTFASWGQTDEERYQQIYGHWHDVLRKMEQPLVFSESAPAYFSGTKNNTDWYKVMDWVPYYGQLARHSNDIEVYYTYGNNDGGVTKWDSVMINYGYEVLLARYQRPGYVNDPDFITAGDWNLTLTEKKSHFALWASFSAPLIISGYVPDLSQDEIDYLTNKDLIALDQDPLVSQATLISQDPVFDLLSKNLANGDRALTVLNKGTTSASITVPMSKLGFTGSGCSFSAKDLWTGNTTKVTDSIGINNLESHSTAVYRVTPSANCKNVSATGQIFNTQTLKCLQSGKKATFGTCDASDKQIFQIHADKTVRLLSSPQTCLGVSGSNMVAQRCSTSTSQQWSYEWSGNLVNAASKLCLTQDKTGKATLTTCGDEAISQVFALPQ</sequence>
<feature type="region of interest" description="Disordered" evidence="17">
    <location>
        <begin position="564"/>
        <end position="742"/>
    </location>
</feature>
<feature type="repeat" description="WD" evidence="15">
    <location>
        <begin position="840"/>
        <end position="881"/>
    </location>
</feature>
<accession>A0A261XXQ0</accession>
<dbReference type="OrthoDB" id="5795902at2759"/>
<evidence type="ECO:0000259" key="18">
    <source>
        <dbReference type="SMART" id="SM00458"/>
    </source>
</evidence>
<organism evidence="19 20">
    <name type="scientific">Bifiguratus adelaidae</name>
    <dbReference type="NCBI Taxonomy" id="1938954"/>
    <lineage>
        <taxon>Eukaryota</taxon>
        <taxon>Fungi</taxon>
        <taxon>Fungi incertae sedis</taxon>
        <taxon>Mucoromycota</taxon>
        <taxon>Mucoromycotina</taxon>
        <taxon>Endogonomycetes</taxon>
        <taxon>Endogonales</taxon>
        <taxon>Endogonales incertae sedis</taxon>
        <taxon>Bifiguratus</taxon>
    </lineage>
</organism>
<dbReference type="GO" id="GO:0030246">
    <property type="term" value="F:carbohydrate binding"/>
    <property type="evidence" value="ECO:0007669"/>
    <property type="project" value="UniProtKB-KW"/>
</dbReference>
<feature type="compositionally biased region" description="Low complexity" evidence="17">
    <location>
        <begin position="564"/>
        <end position="579"/>
    </location>
</feature>
<dbReference type="CDD" id="cd23425">
    <property type="entry name" value="beta-trefoil_Ricin_AglA"/>
    <property type="match status" value="1"/>
</dbReference>
<feature type="compositionally biased region" description="Low complexity" evidence="17">
    <location>
        <begin position="646"/>
        <end position="658"/>
    </location>
</feature>
<dbReference type="InterPro" id="IPR002241">
    <property type="entry name" value="Glyco_hydro_27"/>
</dbReference>
<dbReference type="EC" id="3.2.1.22" evidence="5 16"/>
<feature type="repeat" description="WD" evidence="15">
    <location>
        <begin position="882"/>
        <end position="898"/>
    </location>
</feature>
<evidence type="ECO:0000313" key="20">
    <source>
        <dbReference type="Proteomes" id="UP000242875"/>
    </source>
</evidence>
<dbReference type="SMART" id="SM00458">
    <property type="entry name" value="RICIN"/>
    <property type="match status" value="1"/>
</dbReference>
<dbReference type="Pfam" id="PF00400">
    <property type="entry name" value="WD40"/>
    <property type="match status" value="3"/>
</dbReference>
<dbReference type="InterPro" id="IPR001680">
    <property type="entry name" value="WD40_rpt"/>
</dbReference>
<keyword evidence="11 16" id="KW-0378">Hydrolase</keyword>
<dbReference type="InterPro" id="IPR041233">
    <property type="entry name" value="Melibiase_C"/>
</dbReference>
<evidence type="ECO:0000256" key="15">
    <source>
        <dbReference type="PROSITE-ProRule" id="PRU00221"/>
    </source>
</evidence>
<dbReference type="InterPro" id="IPR036322">
    <property type="entry name" value="WD40_repeat_dom_sf"/>
</dbReference>
<evidence type="ECO:0000256" key="1">
    <source>
        <dbReference type="ARBA" id="ARBA00001255"/>
    </source>
</evidence>
<dbReference type="Pfam" id="PF16499">
    <property type="entry name" value="Melibiase_2"/>
    <property type="match status" value="1"/>
</dbReference>
<evidence type="ECO:0000256" key="17">
    <source>
        <dbReference type="SAM" id="MobiDB-lite"/>
    </source>
</evidence>
<evidence type="ECO:0000256" key="10">
    <source>
        <dbReference type="ARBA" id="ARBA00022737"/>
    </source>
</evidence>
<name>A0A261XXQ0_9FUNG</name>
<evidence type="ECO:0000256" key="14">
    <source>
        <dbReference type="ARBA" id="ARBA00023295"/>
    </source>
</evidence>
<feature type="compositionally biased region" description="Polar residues" evidence="17">
    <location>
        <begin position="425"/>
        <end position="440"/>
    </location>
</feature>
<dbReference type="Gene3D" id="2.60.40.1180">
    <property type="entry name" value="Golgi alpha-mannosidase II"/>
    <property type="match status" value="1"/>
</dbReference>
<dbReference type="GO" id="GO:0005975">
    <property type="term" value="P:carbohydrate metabolic process"/>
    <property type="evidence" value="ECO:0007669"/>
    <property type="project" value="InterPro"/>
</dbReference>
<comment type="catalytic activity">
    <reaction evidence="1 16">
        <text>Hydrolysis of terminal, non-reducing alpha-D-galactose residues in alpha-D-galactosides, including galactose oligosaccharides, galactomannans and galactolipids.</text>
        <dbReference type="EC" id="3.2.1.22"/>
    </reaction>
</comment>